<proteinExistence type="predicted"/>
<organism evidence="1 2">
    <name type="scientific">Sphenostylis stenocarpa</name>
    <dbReference type="NCBI Taxonomy" id="92480"/>
    <lineage>
        <taxon>Eukaryota</taxon>
        <taxon>Viridiplantae</taxon>
        <taxon>Streptophyta</taxon>
        <taxon>Embryophyta</taxon>
        <taxon>Tracheophyta</taxon>
        <taxon>Spermatophyta</taxon>
        <taxon>Magnoliopsida</taxon>
        <taxon>eudicotyledons</taxon>
        <taxon>Gunneridae</taxon>
        <taxon>Pentapetalae</taxon>
        <taxon>rosids</taxon>
        <taxon>fabids</taxon>
        <taxon>Fabales</taxon>
        <taxon>Fabaceae</taxon>
        <taxon>Papilionoideae</taxon>
        <taxon>50 kb inversion clade</taxon>
        <taxon>NPAAA clade</taxon>
        <taxon>indigoferoid/millettioid clade</taxon>
        <taxon>Phaseoleae</taxon>
        <taxon>Sphenostylis</taxon>
    </lineage>
</organism>
<sequence>MVSGRWNLEINASSFTSDSNLACLIGLEPGKERVIFYGLVESDLEHVSHVRMGVMSTGKGVGMGEGYLQVTKTDHIGLQSLALTEKPLISLLNTMPPHSLTLTPNLHLERIMQLS</sequence>
<gene>
    <name evidence="1" type="ORF">AYBTSS11_LOCUS27822</name>
</gene>
<dbReference type="Gramene" id="rna-AYBTSS11_LOCUS27822">
    <property type="protein sequence ID" value="CAJ1975696.1"/>
    <property type="gene ID" value="gene-AYBTSS11_LOCUS27822"/>
</dbReference>
<evidence type="ECO:0000313" key="1">
    <source>
        <dbReference type="EMBL" id="CAJ1975696.1"/>
    </source>
</evidence>
<dbReference type="EMBL" id="OY731406">
    <property type="protein sequence ID" value="CAJ1975696.1"/>
    <property type="molecule type" value="Genomic_DNA"/>
</dbReference>
<dbReference type="AlphaFoldDB" id="A0AA86VRF4"/>
<keyword evidence="2" id="KW-1185">Reference proteome</keyword>
<accession>A0AA86VRF4</accession>
<reference evidence="1" key="1">
    <citation type="submission" date="2023-10" db="EMBL/GenBank/DDBJ databases">
        <authorList>
            <person name="Domelevo Entfellner J.-B."/>
        </authorList>
    </citation>
    <scope>NUCLEOTIDE SEQUENCE</scope>
</reference>
<evidence type="ECO:0000313" key="2">
    <source>
        <dbReference type="Proteomes" id="UP001189624"/>
    </source>
</evidence>
<protein>
    <submittedName>
        <fullName evidence="1">Uncharacterized protein</fullName>
    </submittedName>
</protein>
<dbReference type="Proteomes" id="UP001189624">
    <property type="component" value="Chromosome 9"/>
</dbReference>
<name>A0AA86VRF4_9FABA</name>